<organism evidence="2 3">
    <name type="scientific">Paenibacillus rigui</name>
    <dbReference type="NCBI Taxonomy" id="554312"/>
    <lineage>
        <taxon>Bacteria</taxon>
        <taxon>Bacillati</taxon>
        <taxon>Bacillota</taxon>
        <taxon>Bacilli</taxon>
        <taxon>Bacillales</taxon>
        <taxon>Paenibacillaceae</taxon>
        <taxon>Paenibacillus</taxon>
    </lineage>
</organism>
<dbReference type="InterPro" id="IPR025285">
    <property type="entry name" value="DUF4145"/>
</dbReference>
<comment type="caution">
    <text evidence="2">The sequence shown here is derived from an EMBL/GenBank/DDBJ whole genome shotgun (WGS) entry which is preliminary data.</text>
</comment>
<dbReference type="AlphaFoldDB" id="A0A229USE9"/>
<gene>
    <name evidence="2" type="ORF">CF651_11000</name>
</gene>
<reference evidence="2 3" key="1">
    <citation type="submission" date="2017-07" db="EMBL/GenBank/DDBJ databases">
        <title>Genome sequencing and assembly of Paenibacillus rigui.</title>
        <authorList>
            <person name="Mayilraj S."/>
        </authorList>
    </citation>
    <scope>NUCLEOTIDE SEQUENCE [LARGE SCALE GENOMIC DNA]</scope>
    <source>
        <strain evidence="2 3">JCM 16352</strain>
    </source>
</reference>
<feature type="domain" description="DUF4145" evidence="1">
    <location>
        <begin position="109"/>
        <end position="194"/>
    </location>
</feature>
<dbReference type="Proteomes" id="UP000215509">
    <property type="component" value="Unassembled WGS sequence"/>
</dbReference>
<keyword evidence="3" id="KW-1185">Reference proteome</keyword>
<evidence type="ECO:0000313" key="2">
    <source>
        <dbReference type="EMBL" id="OXM86263.1"/>
    </source>
</evidence>
<protein>
    <recommendedName>
        <fullName evidence="1">DUF4145 domain-containing protein</fullName>
    </recommendedName>
</protein>
<dbReference type="EMBL" id="NMQW01000016">
    <property type="protein sequence ID" value="OXM86263.1"/>
    <property type="molecule type" value="Genomic_DNA"/>
</dbReference>
<evidence type="ECO:0000259" key="1">
    <source>
        <dbReference type="Pfam" id="PF13643"/>
    </source>
</evidence>
<name>A0A229USE9_9BACL</name>
<proteinExistence type="predicted"/>
<sequence length="236" mass="26876">MCEKVITCFHCGNKTSMKQVANHKINDREEIWDYSYDLYSPIHIIGFYKEWKMFLCPVCNEITIEKSSSNTEETEPNGNPIVYEEIIYPQFTSNNSFIPAPVNDAFEAALKVRHLDGAVCIIALRRTLEKMCKHKGAVGKDLFLKLKDLQSKNILPPIMDDISYILRKEGNSAAHADDVEFSKETVALLIEFTEVILDYVYSLPAKIEKAQIRINNTKMNGIALKSEKEESSTSNK</sequence>
<dbReference type="RefSeq" id="WP_094014911.1">
    <property type="nucleotide sequence ID" value="NZ_NMQW01000016.1"/>
</dbReference>
<dbReference type="Pfam" id="PF13643">
    <property type="entry name" value="DUF4145"/>
    <property type="match status" value="1"/>
</dbReference>
<dbReference type="OrthoDB" id="2969166at2"/>
<evidence type="ECO:0000313" key="3">
    <source>
        <dbReference type="Proteomes" id="UP000215509"/>
    </source>
</evidence>
<accession>A0A229USE9</accession>